<dbReference type="EC" id="2.1.1.72" evidence="1"/>
<dbReference type="GO" id="GO:0006304">
    <property type="term" value="P:DNA modification"/>
    <property type="evidence" value="ECO:0007669"/>
    <property type="project" value="InterPro"/>
</dbReference>
<dbReference type="Pfam" id="PF07669">
    <property type="entry name" value="Eco57I"/>
    <property type="match status" value="1"/>
</dbReference>
<keyword evidence="2" id="KW-0489">Methyltransferase</keyword>
<dbReference type="EMBL" id="JACYXT010000015">
    <property type="protein sequence ID" value="MBD9727406.1"/>
    <property type="molecule type" value="Genomic_DNA"/>
</dbReference>
<keyword evidence="3" id="KW-0808">Transferase</keyword>
<dbReference type="Gene3D" id="3.40.50.150">
    <property type="entry name" value="Vaccinia Virus protein VP39"/>
    <property type="match status" value="1"/>
</dbReference>
<dbReference type="Proteomes" id="UP000661025">
    <property type="component" value="Unassembled WGS sequence"/>
</dbReference>
<sequence length="1265" mass="140544">MIGAGRCLLARSRPVTSDGPGRLAGELAGCVRQDSGSWTSTTYGGEVAAVSPTGGAETGTSSLDRAALVSDVRKQVLALRTDLRERSDNVDQYRSRLRSAYEQARAARRTADTYGAWRDERITQAAVAWVLGTVFVRFCEDNGLISRPFIAGPGRSLGQAEQRQDAYRAEHPGNGDREWLLESFTHLARSHRAMARVFDRRHSPLWQLSPSPQAAAELVAFWRRRNRDGTIRFDFTDPELDTWFLGDLYQDISDTAARSYALVRTPEYIEAFLLDLTVDPAVAEFGPQGFRGIDPACGSGTFLLGLFERLLGVWRALEPGTADRELVCRALESVHGCDLNPYAVSITRFRLLIAAARASGERELRKVPQHMVNVAVGDALLGGRGAPGQPPAKLPGDWEDAGVGTAEDVDEFSERCDLLGAGSYHVVLGEPPFTVVRDKFKRAAYREAYATAVGAFPLSVPFVERMFQLAVRGTGGEPGGYVGQWMPSSFTRRGFGEKLIEEFLPRVGLTHVIDTSGVFVPSHRTPTLILVGRNDPSPRDAPVRSVLGVRGEPALPQDPAEGIVWKAILDQIDRPGTNSEWVSVQDEPRQRYSRFPWTLTGGGGADLMDALSQAPRRLSDVLSGPPRVVGDPGQRDVFTLERPWFTRHPDSAGAGLGMVTGETVRDWRAGVSTEVLAPYDEHGSPLALDLDTAWGRHLWTMRQVLRTAPGARDSSRSRPWWTWRTWSPVDDREPAITFAYAATHNHFALEPGRKAFSRTAPVLRLPAATDEDDLFAVLGALNSSAVCFWLKQANATTGADGLDTPLPGQEWARPYVFAAASFTRLPLPGGTPPARARELHDLGLVLDAHEPSEVCAGEHPPGRSTLDAARAVQEETRQRMTALQEELDWDVYGSYELLSADERTRLTTLPGTELPPIRPGERAFEIALARRVVDGTASSSWFEGLSWFERRGVTPVTDIPNHWPAAYRDVVQARVDAIESRRAIALVERPEYKRPWLSDPWAKREEQALRFWLLDRCEQEHLWFEPRSGAKHPRPRTIDQLARDLGDDVDVTAVAALYAADHLGRREATLGEVLTAVLAAEHVPYASAKRYKESGLRKRAQWEQVWELQRREDESGEALGIPVPPKFVSTDFQRASYWSIRGSLDIPRERFISYPDAVVAGKGLLLGWSGWNEADRVRVLLELAHAHHQQPHPSAYRITPLLIGVQELIPWIRQWEAHPGSGLRPGQAEDFQYAFEQLRSAYGLTTHDLTSWRARKDDPERRGRR</sequence>
<dbReference type="Pfam" id="PF22654">
    <property type="entry name" value="DUF7008"/>
    <property type="match status" value="1"/>
</dbReference>
<evidence type="ECO:0000256" key="3">
    <source>
        <dbReference type="ARBA" id="ARBA00022679"/>
    </source>
</evidence>
<dbReference type="PANTHER" id="PTHR33841">
    <property type="entry name" value="DNA METHYLTRANSFERASE YEEA-RELATED"/>
    <property type="match status" value="1"/>
</dbReference>
<name>A0A927QID7_9ACTN</name>
<dbReference type="InterPro" id="IPR054277">
    <property type="entry name" value="DUF7008"/>
</dbReference>
<dbReference type="GO" id="GO:0032259">
    <property type="term" value="P:methylation"/>
    <property type="evidence" value="ECO:0007669"/>
    <property type="project" value="UniProtKB-KW"/>
</dbReference>
<comment type="catalytic activity">
    <reaction evidence="5">
        <text>a 2'-deoxyadenosine in DNA + S-adenosyl-L-methionine = an N(6)-methyl-2'-deoxyadenosine in DNA + S-adenosyl-L-homocysteine + H(+)</text>
        <dbReference type="Rhea" id="RHEA:15197"/>
        <dbReference type="Rhea" id="RHEA-COMP:12418"/>
        <dbReference type="Rhea" id="RHEA-COMP:12419"/>
        <dbReference type="ChEBI" id="CHEBI:15378"/>
        <dbReference type="ChEBI" id="CHEBI:57856"/>
        <dbReference type="ChEBI" id="CHEBI:59789"/>
        <dbReference type="ChEBI" id="CHEBI:90615"/>
        <dbReference type="ChEBI" id="CHEBI:90616"/>
        <dbReference type="EC" id="2.1.1.72"/>
    </reaction>
</comment>
<proteinExistence type="predicted"/>
<accession>A0A927QID7</accession>
<dbReference type="InterPro" id="IPR011639">
    <property type="entry name" value="MethylTrfase_TaqI-like_dom"/>
</dbReference>
<dbReference type="SUPFAM" id="SSF53335">
    <property type="entry name" value="S-adenosyl-L-methionine-dependent methyltransferases"/>
    <property type="match status" value="1"/>
</dbReference>
<evidence type="ECO:0000313" key="8">
    <source>
        <dbReference type="EMBL" id="MBD9727406.1"/>
    </source>
</evidence>
<dbReference type="NCBIfam" id="NF033451">
    <property type="entry name" value="BREX_2_MTaseX"/>
    <property type="match status" value="1"/>
</dbReference>
<feature type="domain" description="Type II methyltransferase M.TaqI-like" evidence="6">
    <location>
        <begin position="333"/>
        <end position="515"/>
    </location>
</feature>
<dbReference type="InterPro" id="IPR050953">
    <property type="entry name" value="N4_N6_ade-DNA_methylase"/>
</dbReference>
<evidence type="ECO:0000256" key="1">
    <source>
        <dbReference type="ARBA" id="ARBA00011900"/>
    </source>
</evidence>
<protein>
    <recommendedName>
        <fullName evidence="1">site-specific DNA-methyltransferase (adenine-specific)</fullName>
        <ecNumber evidence="1">2.1.1.72</ecNumber>
    </recommendedName>
</protein>
<comment type="caution">
    <text evidence="8">The sequence shown here is derived from an EMBL/GenBank/DDBJ whole genome shotgun (WGS) entry which is preliminary data.</text>
</comment>
<reference evidence="8" key="1">
    <citation type="submission" date="2020-09" db="EMBL/GenBank/DDBJ databases">
        <title>Streptomyces canutascabiei sp. nov., which causes potato common scab and is distributed across the world.</title>
        <authorList>
            <person name="Nguyen H.P."/>
            <person name="Weisberg A.J."/>
            <person name="Chang J.H."/>
            <person name="Clarke C.R."/>
        </authorList>
    </citation>
    <scope>NUCLEOTIDE SEQUENCE</scope>
    <source>
        <strain evidence="8">ID-01-6.2a</strain>
    </source>
</reference>
<keyword evidence="4" id="KW-0949">S-adenosyl-L-methionine</keyword>
<gene>
    <name evidence="8" type="primary">pglX</name>
    <name evidence="8" type="ORF">IHE70_30250</name>
</gene>
<evidence type="ECO:0000259" key="6">
    <source>
        <dbReference type="Pfam" id="PF07669"/>
    </source>
</evidence>
<dbReference type="PANTHER" id="PTHR33841:SF1">
    <property type="entry name" value="DNA METHYLTRANSFERASE A"/>
    <property type="match status" value="1"/>
</dbReference>
<dbReference type="GO" id="GO:0009007">
    <property type="term" value="F:site-specific DNA-methyltransferase (adenine-specific) activity"/>
    <property type="evidence" value="ECO:0007669"/>
    <property type="project" value="UniProtKB-EC"/>
</dbReference>
<evidence type="ECO:0000256" key="2">
    <source>
        <dbReference type="ARBA" id="ARBA00022603"/>
    </source>
</evidence>
<feature type="domain" description="DUF7008" evidence="7">
    <location>
        <begin position="880"/>
        <end position="1259"/>
    </location>
</feature>
<dbReference type="InterPro" id="IPR029063">
    <property type="entry name" value="SAM-dependent_MTases_sf"/>
</dbReference>
<organism evidence="8 9">
    <name type="scientific">Streptomyces caniscabiei</name>
    <dbReference type="NCBI Taxonomy" id="2746961"/>
    <lineage>
        <taxon>Bacteria</taxon>
        <taxon>Bacillati</taxon>
        <taxon>Actinomycetota</taxon>
        <taxon>Actinomycetes</taxon>
        <taxon>Kitasatosporales</taxon>
        <taxon>Streptomycetaceae</taxon>
        <taxon>Streptomyces</taxon>
    </lineage>
</organism>
<evidence type="ECO:0000256" key="5">
    <source>
        <dbReference type="ARBA" id="ARBA00047942"/>
    </source>
</evidence>
<evidence type="ECO:0000256" key="4">
    <source>
        <dbReference type="ARBA" id="ARBA00022691"/>
    </source>
</evidence>
<dbReference type="AlphaFoldDB" id="A0A927QID7"/>
<evidence type="ECO:0000313" key="9">
    <source>
        <dbReference type="Proteomes" id="UP000661025"/>
    </source>
</evidence>
<evidence type="ECO:0000259" key="7">
    <source>
        <dbReference type="Pfam" id="PF22654"/>
    </source>
</evidence>